<keyword evidence="2" id="KW-1185">Reference proteome</keyword>
<accession>A0ACB8QZZ5</accession>
<gene>
    <name evidence="1" type="ORF">K488DRAFT_81440</name>
</gene>
<dbReference type="Proteomes" id="UP000814128">
    <property type="component" value="Unassembled WGS sequence"/>
</dbReference>
<name>A0ACB8QZZ5_9AGAM</name>
<organism evidence="1 2">
    <name type="scientific">Vararia minispora EC-137</name>
    <dbReference type="NCBI Taxonomy" id="1314806"/>
    <lineage>
        <taxon>Eukaryota</taxon>
        <taxon>Fungi</taxon>
        <taxon>Dikarya</taxon>
        <taxon>Basidiomycota</taxon>
        <taxon>Agaricomycotina</taxon>
        <taxon>Agaricomycetes</taxon>
        <taxon>Russulales</taxon>
        <taxon>Lachnocladiaceae</taxon>
        <taxon>Vararia</taxon>
    </lineage>
</organism>
<proteinExistence type="predicted"/>
<dbReference type="EMBL" id="MU273465">
    <property type="protein sequence ID" value="KAI0037217.1"/>
    <property type="molecule type" value="Genomic_DNA"/>
</dbReference>
<reference evidence="1" key="2">
    <citation type="journal article" date="2022" name="New Phytol.">
        <title>Evolutionary transition to the ectomycorrhizal habit in the genomes of a hyperdiverse lineage of mushroom-forming fungi.</title>
        <authorList>
            <person name="Looney B."/>
            <person name="Miyauchi S."/>
            <person name="Morin E."/>
            <person name="Drula E."/>
            <person name="Courty P.E."/>
            <person name="Kohler A."/>
            <person name="Kuo A."/>
            <person name="LaButti K."/>
            <person name="Pangilinan J."/>
            <person name="Lipzen A."/>
            <person name="Riley R."/>
            <person name="Andreopoulos W."/>
            <person name="He G."/>
            <person name="Johnson J."/>
            <person name="Nolan M."/>
            <person name="Tritt A."/>
            <person name="Barry K.W."/>
            <person name="Grigoriev I.V."/>
            <person name="Nagy L.G."/>
            <person name="Hibbett D."/>
            <person name="Henrissat B."/>
            <person name="Matheny P.B."/>
            <person name="Labbe J."/>
            <person name="Martin F.M."/>
        </authorList>
    </citation>
    <scope>NUCLEOTIDE SEQUENCE</scope>
    <source>
        <strain evidence="1">EC-137</strain>
    </source>
</reference>
<evidence type="ECO:0000313" key="1">
    <source>
        <dbReference type="EMBL" id="KAI0037217.1"/>
    </source>
</evidence>
<sequence length="729" mass="77402">MSVKPTQMAESIRSDSPDVILNLTGPTGAVTSPTTSINTSVQELLSASAEPVELVFPPTPTALEPDQPNYMKERIKALRLSRIHRAVDWARHPEDDALPPWASRGVIDSFGSPEQYALGRDEADRYRLSALTPSSSTPSSPFSRTSRPSGMPSPSSWSSYTHLSSTNATTAATSPSSAKSRSHSQNITTPPGSRPVSTGCPPSIASSRSSKSARSAKSVKSTSSTRVPLSGMATLRLRSLSSSSDKQSLRFANNEASKTQSQTETARNIPQSQSYQGQRTMRDVDPAEYPLRARTFSAPMSRDTKGKLTVSPSSSAPASSPYYVATPHVSSRGVRPLPIVPTAPDTAQRAVINDVQPDCAGRPSRSSSASRPPMSRSSTPTSALRHVDKIAAPSYPFPSSAQINLSSMPPIRSAPIKAQTHSPASPLDPRSFAPGRPRSPPSSITLLSPDAVGFSSESLHDLPFESTASPHTDSSVSSDEVEFSMASRALNPSSPSALSPATSSTSLPSASSIRSRESTRSGQSVRPSLASTSTSRRAPSPVSMYSGLNSMLGAPQKPRPLVKLDKTKKEPKAKKTKSQGSLISPSSPSMPSTSSSSGPAPQPSTPQPTRRSLSTRLLSRPSTSKGSRLSVQPTLAGMSRPKTTESRISEESLPDMPSTRLNLSRASVWGRPGPDAPVQHPPLPDDIGIERPMSPSSGVQVLVTSKEKGTWQERDVQDVIWQLRGLKAK</sequence>
<protein>
    <submittedName>
        <fullName evidence="1">Uncharacterized protein</fullName>
    </submittedName>
</protein>
<comment type="caution">
    <text evidence="1">The sequence shown here is derived from an EMBL/GenBank/DDBJ whole genome shotgun (WGS) entry which is preliminary data.</text>
</comment>
<reference evidence="1" key="1">
    <citation type="submission" date="2021-02" db="EMBL/GenBank/DDBJ databases">
        <authorList>
            <consortium name="DOE Joint Genome Institute"/>
            <person name="Ahrendt S."/>
            <person name="Looney B.P."/>
            <person name="Miyauchi S."/>
            <person name="Morin E."/>
            <person name="Drula E."/>
            <person name="Courty P.E."/>
            <person name="Chicoki N."/>
            <person name="Fauchery L."/>
            <person name="Kohler A."/>
            <person name="Kuo A."/>
            <person name="Labutti K."/>
            <person name="Pangilinan J."/>
            <person name="Lipzen A."/>
            <person name="Riley R."/>
            <person name="Andreopoulos W."/>
            <person name="He G."/>
            <person name="Johnson J."/>
            <person name="Barry K.W."/>
            <person name="Grigoriev I.V."/>
            <person name="Nagy L."/>
            <person name="Hibbett D."/>
            <person name="Henrissat B."/>
            <person name="Matheny P.B."/>
            <person name="Labbe J."/>
            <person name="Martin F."/>
        </authorList>
    </citation>
    <scope>NUCLEOTIDE SEQUENCE</scope>
    <source>
        <strain evidence="1">EC-137</strain>
    </source>
</reference>
<evidence type="ECO:0000313" key="2">
    <source>
        <dbReference type="Proteomes" id="UP000814128"/>
    </source>
</evidence>